<evidence type="ECO:0000259" key="2">
    <source>
        <dbReference type="Pfam" id="PF02272"/>
    </source>
</evidence>
<evidence type="ECO:0000313" key="3">
    <source>
        <dbReference type="EMBL" id="BCD45435.1"/>
    </source>
</evidence>
<reference evidence="3 4" key="1">
    <citation type="submission" date="2020-04" db="EMBL/GenBank/DDBJ databases">
        <title>Genomic analysis of gastric non-Helicobacter pylori Helicobacters isolated in Japan.</title>
        <authorList>
            <person name="Suzuki M."/>
            <person name="Rimbara E."/>
        </authorList>
    </citation>
    <scope>NUCLEOTIDE SEQUENCE [LARGE SCALE GENOMIC DNA]</scope>
    <source>
        <strain evidence="3 4">NHP19-0020</strain>
    </source>
</reference>
<proteinExistence type="predicted"/>
<dbReference type="InterPro" id="IPR038763">
    <property type="entry name" value="DHH_sf"/>
</dbReference>
<dbReference type="SUPFAM" id="SSF64182">
    <property type="entry name" value="DHH phosphoesterases"/>
    <property type="match status" value="1"/>
</dbReference>
<dbReference type="PANTHER" id="PTHR30255:SF2">
    <property type="entry name" value="SINGLE-STRANDED-DNA-SPECIFIC EXONUCLEASE RECJ"/>
    <property type="match status" value="1"/>
</dbReference>
<dbReference type="Pfam" id="PF02272">
    <property type="entry name" value="DHHA1"/>
    <property type="match status" value="1"/>
</dbReference>
<dbReference type="Gene3D" id="3.90.1640.30">
    <property type="match status" value="2"/>
</dbReference>
<sequence>MMLEAFRAYIQTISQEDGKHQFSLDSVLEMGQGLKAIELLREALNAQKQIIIGGDYDCDGMSGTALVLYFFKEVLHYPHINYIIPQRNTDCYGMSVELLEEYENKRRLVRTHYKNGQPIGGIALNLHNSLFITIDNGATIPDSVCDFLHARNTRLILSDHHHFLEDRIPKCDAFIHPLLNDNHPFKGISGACVGYLFMLAYAKQHKIKMRLDHLQYMQVLAGISTIGDMMDVSAPYNRQLLKRMDKTLKTNMPASLQAIYQAQKYKNPYKLSTLAWDVIPLINAVGRFDGISGFCHCNLVVDLLATQQANPAYAALLVEANEKRKICVQSLKKSLETTQKNKLIYTGGEVPRGVLGVLANQLLENEGVCIALCWRYQGESVEVSLRAKEGDLIVLFTRFKEMGIEVLGGGHKQACGMVFNNDADFNRALEYLGGLDAL</sequence>
<feature type="domain" description="DHHA1" evidence="2">
    <location>
        <begin position="343"/>
        <end position="431"/>
    </location>
</feature>
<dbReference type="InterPro" id="IPR051673">
    <property type="entry name" value="SSDNA_exonuclease_RecJ"/>
</dbReference>
<feature type="domain" description="DDH" evidence="1">
    <location>
        <begin position="49"/>
        <end position="211"/>
    </location>
</feature>
<dbReference type="Gene3D" id="3.10.310.30">
    <property type="match status" value="1"/>
</dbReference>
<dbReference type="PANTHER" id="PTHR30255">
    <property type="entry name" value="SINGLE-STRANDED-DNA-SPECIFIC EXONUCLEASE RECJ"/>
    <property type="match status" value="1"/>
</dbReference>
<evidence type="ECO:0000259" key="1">
    <source>
        <dbReference type="Pfam" id="PF01368"/>
    </source>
</evidence>
<name>A0ABM7KY57_9HELI</name>
<protein>
    <recommendedName>
        <fullName evidence="5">Single-stranded-DNA-specific exonuclease RecJ</fullName>
    </recommendedName>
</protein>
<gene>
    <name evidence="3" type="ORF">NHP190020_04740</name>
</gene>
<accession>A0ABM7KY57</accession>
<keyword evidence="4" id="KW-1185">Reference proteome</keyword>
<dbReference type="Pfam" id="PF01368">
    <property type="entry name" value="DHH"/>
    <property type="match status" value="1"/>
</dbReference>
<evidence type="ECO:0008006" key="5">
    <source>
        <dbReference type="Google" id="ProtNLM"/>
    </source>
</evidence>
<dbReference type="EMBL" id="AP023036">
    <property type="protein sequence ID" value="BCD45435.1"/>
    <property type="molecule type" value="Genomic_DNA"/>
</dbReference>
<evidence type="ECO:0000313" key="4">
    <source>
        <dbReference type="Proteomes" id="UP000509742"/>
    </source>
</evidence>
<dbReference type="InterPro" id="IPR001667">
    <property type="entry name" value="DDH_dom"/>
</dbReference>
<dbReference type="Proteomes" id="UP000509742">
    <property type="component" value="Chromosome"/>
</dbReference>
<dbReference type="InterPro" id="IPR003156">
    <property type="entry name" value="DHHA1_dom"/>
</dbReference>
<organism evidence="3 4">
    <name type="scientific">Helicobacter suis</name>
    <dbReference type="NCBI Taxonomy" id="104628"/>
    <lineage>
        <taxon>Bacteria</taxon>
        <taxon>Pseudomonadati</taxon>
        <taxon>Campylobacterota</taxon>
        <taxon>Epsilonproteobacteria</taxon>
        <taxon>Campylobacterales</taxon>
        <taxon>Helicobacteraceae</taxon>
        <taxon>Helicobacter</taxon>
    </lineage>
</organism>